<dbReference type="PIRSF" id="PIRSF036696">
    <property type="entry name" value="ACY-1"/>
    <property type="match status" value="1"/>
</dbReference>
<keyword evidence="4" id="KW-0378">Hydrolase</keyword>
<proteinExistence type="inferred from homology"/>
<dbReference type="SUPFAM" id="SSF55031">
    <property type="entry name" value="Bacterial exopeptidase dimerisation domain"/>
    <property type="match status" value="1"/>
</dbReference>
<organism evidence="7">
    <name type="scientific">freshwater metagenome</name>
    <dbReference type="NCBI Taxonomy" id="449393"/>
    <lineage>
        <taxon>unclassified sequences</taxon>
        <taxon>metagenomes</taxon>
        <taxon>ecological metagenomes</taxon>
    </lineage>
</organism>
<evidence type="ECO:0000259" key="6">
    <source>
        <dbReference type="Pfam" id="PF07687"/>
    </source>
</evidence>
<gene>
    <name evidence="7" type="ORF">UFOPK3268_00115</name>
    <name evidence="8" type="ORF">UFOPK3752_01536</name>
    <name evidence="9" type="ORF">UFOPK4150_02215</name>
</gene>
<evidence type="ECO:0000256" key="2">
    <source>
        <dbReference type="ARBA" id="ARBA00006247"/>
    </source>
</evidence>
<dbReference type="EMBL" id="CAFBIZ010000007">
    <property type="protein sequence ID" value="CAB4846192.1"/>
    <property type="molecule type" value="Genomic_DNA"/>
</dbReference>
<evidence type="ECO:0000313" key="7">
    <source>
        <dbReference type="EMBL" id="CAB4846192.1"/>
    </source>
</evidence>
<dbReference type="InterPro" id="IPR050072">
    <property type="entry name" value="Peptidase_M20A"/>
</dbReference>
<sequence>MTPTTSSVFLEPLPDAEAEVVELASDLIRIDTSNYGDGTGPGEAEAAEYVEGRLREVGLDPERFTCGQARREGVVVRIPGRDRTRGALLVHGHLDAVPVRASDWTHPPFAAEIDDDLGMPMLWGRGAVDMKDMDAMTLATVRSWARAGVQPDRDIVVMYLPDEEAGGHVGARWLVQNRLDLFEGVTEAVGEVGGFSMTIHDDLRLYLIQTAEKGIAWMRLTANGMAGHGSMLNDDNAVTVLCDAVARLGQMKFPVRMTSAVREYLDVLSEATGAEFDPHDIEGTLTKLGSLARIVGATLTNTVNPTMLSAGYKVNVIPGEAHAHVDARFLPGHEEEMFAAIDEILGDKVTREFINHDVAVETTFDGPSIDLMAAALRCEDPQAVTVPYMLSGGTDAKSFSTLGIRCYGFAPLRLPPALDFGSLFHGVDERVPVDALTFGTRVLGRFLRSA</sequence>
<comment type="similarity">
    <text evidence="2">Belongs to the peptidase M20A family.</text>
</comment>
<dbReference type="SUPFAM" id="SSF53187">
    <property type="entry name" value="Zn-dependent exopeptidases"/>
    <property type="match status" value="1"/>
</dbReference>
<evidence type="ECO:0000313" key="9">
    <source>
        <dbReference type="EMBL" id="CAB5039696.1"/>
    </source>
</evidence>
<keyword evidence="5" id="KW-0862">Zinc</keyword>
<keyword evidence="3" id="KW-0479">Metal-binding</keyword>
<dbReference type="Pfam" id="PF07687">
    <property type="entry name" value="M20_dimer"/>
    <property type="match status" value="1"/>
</dbReference>
<dbReference type="EMBL" id="CAFBPU010000068">
    <property type="protein sequence ID" value="CAB5039696.1"/>
    <property type="molecule type" value="Genomic_DNA"/>
</dbReference>
<evidence type="ECO:0000256" key="1">
    <source>
        <dbReference type="ARBA" id="ARBA00001947"/>
    </source>
</evidence>
<dbReference type="InterPro" id="IPR011650">
    <property type="entry name" value="Peptidase_M20_dimer"/>
</dbReference>
<dbReference type="GO" id="GO:0046872">
    <property type="term" value="F:metal ion binding"/>
    <property type="evidence" value="ECO:0007669"/>
    <property type="project" value="UniProtKB-KW"/>
</dbReference>
<dbReference type="AlphaFoldDB" id="A0A6J7BKM2"/>
<dbReference type="NCBIfam" id="NF005913">
    <property type="entry name" value="PRK07906.1"/>
    <property type="match status" value="1"/>
</dbReference>
<reference evidence="7" key="1">
    <citation type="submission" date="2020-05" db="EMBL/GenBank/DDBJ databases">
        <authorList>
            <person name="Chiriac C."/>
            <person name="Salcher M."/>
            <person name="Ghai R."/>
            <person name="Kavagutti S V."/>
        </authorList>
    </citation>
    <scope>NUCLEOTIDE SEQUENCE</scope>
</reference>
<dbReference type="Pfam" id="PF01546">
    <property type="entry name" value="Peptidase_M20"/>
    <property type="match status" value="1"/>
</dbReference>
<protein>
    <submittedName>
        <fullName evidence="7">Unannotated protein</fullName>
    </submittedName>
</protein>
<dbReference type="Gene3D" id="3.30.70.360">
    <property type="match status" value="1"/>
</dbReference>
<accession>A0A6J7BKM2</accession>
<evidence type="ECO:0000313" key="8">
    <source>
        <dbReference type="EMBL" id="CAB4948996.1"/>
    </source>
</evidence>
<evidence type="ECO:0000256" key="5">
    <source>
        <dbReference type="ARBA" id="ARBA00022833"/>
    </source>
</evidence>
<dbReference type="PANTHER" id="PTHR43808">
    <property type="entry name" value="ACETYLORNITHINE DEACETYLASE"/>
    <property type="match status" value="1"/>
</dbReference>
<dbReference type="InterPro" id="IPR002933">
    <property type="entry name" value="Peptidase_M20"/>
</dbReference>
<dbReference type="Gene3D" id="3.40.630.10">
    <property type="entry name" value="Zn peptidases"/>
    <property type="match status" value="1"/>
</dbReference>
<dbReference type="FunFam" id="1.10.150.900:FF:000002">
    <property type="entry name" value="M20/M25/M40 family peptidase"/>
    <property type="match status" value="1"/>
</dbReference>
<dbReference type="InterPro" id="IPR036264">
    <property type="entry name" value="Bact_exopeptidase_dim_dom"/>
</dbReference>
<dbReference type="PANTHER" id="PTHR43808:SF8">
    <property type="entry name" value="PEPTIDASE M20 DIMERISATION DOMAIN-CONTAINING PROTEIN"/>
    <property type="match status" value="1"/>
</dbReference>
<name>A0A6J7BKM2_9ZZZZ</name>
<feature type="domain" description="Peptidase M20 dimerisation" evidence="6">
    <location>
        <begin position="210"/>
        <end position="346"/>
    </location>
</feature>
<dbReference type="Gene3D" id="1.10.150.900">
    <property type="match status" value="1"/>
</dbReference>
<dbReference type="EMBL" id="CAFBND010000067">
    <property type="protein sequence ID" value="CAB4948996.1"/>
    <property type="molecule type" value="Genomic_DNA"/>
</dbReference>
<evidence type="ECO:0000256" key="4">
    <source>
        <dbReference type="ARBA" id="ARBA00022801"/>
    </source>
</evidence>
<dbReference type="GO" id="GO:0016787">
    <property type="term" value="F:hydrolase activity"/>
    <property type="evidence" value="ECO:0007669"/>
    <property type="project" value="UniProtKB-KW"/>
</dbReference>
<evidence type="ECO:0000256" key="3">
    <source>
        <dbReference type="ARBA" id="ARBA00022723"/>
    </source>
</evidence>
<comment type="cofactor">
    <cofactor evidence="1">
        <name>Zn(2+)</name>
        <dbReference type="ChEBI" id="CHEBI:29105"/>
    </cofactor>
</comment>